<gene>
    <name evidence="1" type="ORF">YOLOSWAG_228</name>
</gene>
<name>A0A1S6L3F7_9CAUD</name>
<sequence>MNALQRDVHEFDDPQNPAWVPYAIRTLSEHRKYMFAKHVIELIHAVEMLGAKGKPISPMNPRVFEKDGEFLLTVAFKALWATHAYRNDQQFVLLGFAIERIAILLADNGVSKSDCERFRKLHLGI</sequence>
<organism evidence="1 2">
    <name type="scientific">Erwinia phage vB_EamM_Yoloswag</name>
    <dbReference type="NCBI Taxonomy" id="1958956"/>
    <lineage>
        <taxon>Viruses</taxon>
        <taxon>Duplodnaviria</taxon>
        <taxon>Heunggongvirae</taxon>
        <taxon>Uroviricota</taxon>
        <taxon>Caudoviricetes</taxon>
        <taxon>Yoloswagvirus</taxon>
        <taxon>Yoloswagvirus yoloswag</taxon>
    </lineage>
</organism>
<proteinExistence type="predicted"/>
<protein>
    <submittedName>
        <fullName evidence="1">Uncharacterized protein</fullName>
    </submittedName>
</protein>
<reference evidence="1 2" key="1">
    <citation type="submission" date="2017-01" db="EMBL/GenBank/DDBJ databases">
        <authorList>
            <person name="Mah S.A."/>
            <person name="Swanson W.J."/>
            <person name="Moy G.W."/>
            <person name="Vacquier V.D."/>
        </authorList>
    </citation>
    <scope>NUCLEOTIDE SEQUENCE [LARGE SCALE GENOMIC DNA]</scope>
</reference>
<evidence type="ECO:0000313" key="2">
    <source>
        <dbReference type="Proteomes" id="UP000221250"/>
    </source>
</evidence>
<accession>A0A1S6L3F7</accession>
<dbReference type="EMBL" id="KY448244">
    <property type="protein sequence ID" value="AQT28706.1"/>
    <property type="molecule type" value="Genomic_DNA"/>
</dbReference>
<keyword evidence="2" id="KW-1185">Reference proteome</keyword>
<dbReference type="Proteomes" id="UP000221250">
    <property type="component" value="Segment"/>
</dbReference>
<evidence type="ECO:0000313" key="1">
    <source>
        <dbReference type="EMBL" id="AQT28706.1"/>
    </source>
</evidence>